<dbReference type="EMBL" id="AUBJ02000001">
    <property type="protein sequence ID" value="MCP2332246.1"/>
    <property type="molecule type" value="Genomic_DNA"/>
</dbReference>
<protein>
    <submittedName>
        <fullName evidence="6">Transcriptional regulator, TetR family</fullName>
    </submittedName>
</protein>
<keyword evidence="7" id="KW-1185">Reference proteome</keyword>
<dbReference type="RefSeq" id="WP_026417269.1">
    <property type="nucleotide sequence ID" value="NZ_AUBJ02000001.1"/>
</dbReference>
<dbReference type="Gene3D" id="1.10.357.10">
    <property type="entry name" value="Tetracycline Repressor, domain 2"/>
    <property type="match status" value="1"/>
</dbReference>
<reference evidence="6 7" key="1">
    <citation type="submission" date="2022-06" db="EMBL/GenBank/DDBJ databases">
        <title>Genomic Encyclopedia of Type Strains, Phase I: the one thousand microbial genomes (KMG-I) project.</title>
        <authorList>
            <person name="Kyrpides N."/>
        </authorList>
    </citation>
    <scope>NUCLEOTIDE SEQUENCE [LARGE SCALE GENOMIC DNA]</scope>
    <source>
        <strain evidence="6 7">DSM 43889</strain>
    </source>
</reference>
<dbReference type="Proteomes" id="UP000791080">
    <property type="component" value="Unassembled WGS sequence"/>
</dbReference>
<dbReference type="InterPro" id="IPR009057">
    <property type="entry name" value="Homeodomain-like_sf"/>
</dbReference>
<keyword evidence="2 4" id="KW-0238">DNA-binding</keyword>
<dbReference type="InterPro" id="IPR001647">
    <property type="entry name" value="HTH_TetR"/>
</dbReference>
<keyword evidence="3" id="KW-0804">Transcription</keyword>
<dbReference type="InterPro" id="IPR036271">
    <property type="entry name" value="Tet_transcr_reg_TetR-rel_C_sf"/>
</dbReference>
<evidence type="ECO:0000259" key="5">
    <source>
        <dbReference type="PROSITE" id="PS50977"/>
    </source>
</evidence>
<comment type="caution">
    <text evidence="6">The sequence shown here is derived from an EMBL/GenBank/DDBJ whole genome shotgun (WGS) entry which is preliminary data.</text>
</comment>
<accession>A0ABT1JKI5</accession>
<evidence type="ECO:0000256" key="1">
    <source>
        <dbReference type="ARBA" id="ARBA00023015"/>
    </source>
</evidence>
<sequence>MTETTRESAEQAGRGVRLPRTERRAQLLASAQDVFVANGYHAAAMDEIADRAGVSKPVLYQHFPGKLELYLALLQQKVEDMVSRVNTAIESTTDNKLRVHAAVAAYFDFVNAEDGSFRLVFESDLRGEAAVEQTIDHAMSRCVELIAEAVTADAGLDPERASLVAMGLVGLSQVTARYWLTRNRLVPQEEAIELIASLAWRGISGFPLQHP</sequence>
<gene>
    <name evidence="6" type="ORF">G443_002516</name>
</gene>
<evidence type="ECO:0000313" key="6">
    <source>
        <dbReference type="EMBL" id="MCP2332246.1"/>
    </source>
</evidence>
<feature type="domain" description="HTH tetR-type" evidence="5">
    <location>
        <begin position="21"/>
        <end position="81"/>
    </location>
</feature>
<dbReference type="SUPFAM" id="SSF46689">
    <property type="entry name" value="Homeodomain-like"/>
    <property type="match status" value="1"/>
</dbReference>
<evidence type="ECO:0000256" key="2">
    <source>
        <dbReference type="ARBA" id="ARBA00023125"/>
    </source>
</evidence>
<evidence type="ECO:0000256" key="4">
    <source>
        <dbReference type="PROSITE-ProRule" id="PRU00335"/>
    </source>
</evidence>
<evidence type="ECO:0000256" key="3">
    <source>
        <dbReference type="ARBA" id="ARBA00023163"/>
    </source>
</evidence>
<dbReference type="PANTHER" id="PTHR30055">
    <property type="entry name" value="HTH-TYPE TRANSCRIPTIONAL REGULATOR RUTR"/>
    <property type="match status" value="1"/>
</dbReference>
<dbReference type="PROSITE" id="PS50977">
    <property type="entry name" value="HTH_TETR_2"/>
    <property type="match status" value="1"/>
</dbReference>
<dbReference type="InterPro" id="IPR050109">
    <property type="entry name" value="HTH-type_TetR-like_transc_reg"/>
</dbReference>
<organism evidence="6 7">
    <name type="scientific">Actinoalloteichus caeruleus DSM 43889</name>
    <dbReference type="NCBI Taxonomy" id="1120930"/>
    <lineage>
        <taxon>Bacteria</taxon>
        <taxon>Bacillati</taxon>
        <taxon>Actinomycetota</taxon>
        <taxon>Actinomycetes</taxon>
        <taxon>Pseudonocardiales</taxon>
        <taxon>Pseudonocardiaceae</taxon>
        <taxon>Actinoalloteichus</taxon>
        <taxon>Actinoalloteichus cyanogriseus</taxon>
    </lineage>
</organism>
<dbReference type="Pfam" id="PF21943">
    <property type="entry name" value="TetR_C_46"/>
    <property type="match status" value="1"/>
</dbReference>
<keyword evidence="1" id="KW-0805">Transcription regulation</keyword>
<feature type="DNA-binding region" description="H-T-H motif" evidence="4">
    <location>
        <begin position="44"/>
        <end position="63"/>
    </location>
</feature>
<dbReference type="PANTHER" id="PTHR30055:SF160">
    <property type="entry name" value="TRANSCRIPTIONAL REGULATORY PROTEIN (PROBABLY ASNC-FAMILY)-RELATED"/>
    <property type="match status" value="1"/>
</dbReference>
<proteinExistence type="predicted"/>
<dbReference type="PRINTS" id="PR00455">
    <property type="entry name" value="HTHTETR"/>
</dbReference>
<dbReference type="InterPro" id="IPR054129">
    <property type="entry name" value="DesT_TetR_C"/>
</dbReference>
<dbReference type="Pfam" id="PF00440">
    <property type="entry name" value="TetR_N"/>
    <property type="match status" value="1"/>
</dbReference>
<dbReference type="SUPFAM" id="SSF48498">
    <property type="entry name" value="Tetracyclin repressor-like, C-terminal domain"/>
    <property type="match status" value="1"/>
</dbReference>
<evidence type="ECO:0000313" key="7">
    <source>
        <dbReference type="Proteomes" id="UP000791080"/>
    </source>
</evidence>
<name>A0ABT1JKI5_ACTCY</name>